<reference evidence="8 9" key="1">
    <citation type="submission" date="2015-12" db="EMBL/GenBank/DDBJ databases">
        <title>Dictyostelia acquired genes for synthesis and detection of signals that induce cell-type specialization by lateral gene transfer from prokaryotes.</title>
        <authorList>
            <person name="Gloeckner G."/>
            <person name="Schaap P."/>
        </authorList>
    </citation>
    <scope>NUCLEOTIDE SEQUENCE [LARGE SCALE GENOMIC DNA]</scope>
    <source>
        <strain evidence="8 9">TK</strain>
    </source>
</reference>
<dbReference type="OrthoDB" id="18674at2759"/>
<dbReference type="Pfam" id="PF00569">
    <property type="entry name" value="ZZ"/>
    <property type="match status" value="1"/>
</dbReference>
<dbReference type="STRING" id="361077.A0A151ZJ93"/>
<dbReference type="PROSITE" id="PS01357">
    <property type="entry name" value="ZF_ZZ_1"/>
    <property type="match status" value="1"/>
</dbReference>
<evidence type="ECO:0008006" key="10">
    <source>
        <dbReference type="Google" id="ProtNLM"/>
    </source>
</evidence>
<dbReference type="PROSITE" id="PS50119">
    <property type="entry name" value="ZF_BBOX"/>
    <property type="match status" value="1"/>
</dbReference>
<dbReference type="InterPro" id="IPR000433">
    <property type="entry name" value="Znf_ZZ"/>
</dbReference>
<dbReference type="PROSITE" id="PS50135">
    <property type="entry name" value="ZF_ZZ_2"/>
    <property type="match status" value="1"/>
</dbReference>
<dbReference type="SMART" id="SM00291">
    <property type="entry name" value="ZnF_ZZ"/>
    <property type="match status" value="1"/>
</dbReference>
<evidence type="ECO:0000259" key="6">
    <source>
        <dbReference type="PROSITE" id="PS50119"/>
    </source>
</evidence>
<organism evidence="8 9">
    <name type="scientific">Tieghemostelium lacteum</name>
    <name type="common">Slime mold</name>
    <name type="synonym">Dictyostelium lacteum</name>
    <dbReference type="NCBI Taxonomy" id="361077"/>
    <lineage>
        <taxon>Eukaryota</taxon>
        <taxon>Amoebozoa</taxon>
        <taxon>Evosea</taxon>
        <taxon>Eumycetozoa</taxon>
        <taxon>Dictyostelia</taxon>
        <taxon>Dictyosteliales</taxon>
        <taxon>Raperosteliaceae</taxon>
        <taxon>Tieghemostelium</taxon>
    </lineage>
</organism>
<keyword evidence="3" id="KW-0862">Zinc</keyword>
<dbReference type="AlphaFoldDB" id="A0A151ZJ93"/>
<feature type="domain" description="B box-type" evidence="6">
    <location>
        <begin position="1"/>
        <end position="40"/>
    </location>
</feature>
<evidence type="ECO:0000313" key="9">
    <source>
        <dbReference type="Proteomes" id="UP000076078"/>
    </source>
</evidence>
<accession>A0A151ZJ93</accession>
<dbReference type="EMBL" id="LODT01000023">
    <property type="protein sequence ID" value="KYQ93969.1"/>
    <property type="molecule type" value="Genomic_DNA"/>
</dbReference>
<name>A0A151ZJ93_TIELA</name>
<dbReference type="InterPro" id="IPR043145">
    <property type="entry name" value="Znf_ZZ_sf"/>
</dbReference>
<dbReference type="PANTHER" id="PTHR20930">
    <property type="entry name" value="OVARIAN CARCINOMA ANTIGEN CA125-RELATED"/>
    <property type="match status" value="1"/>
</dbReference>
<dbReference type="InterPro" id="IPR000315">
    <property type="entry name" value="Znf_B-box"/>
</dbReference>
<gene>
    <name evidence="8" type="ORF">DLAC_04860</name>
</gene>
<evidence type="ECO:0000313" key="8">
    <source>
        <dbReference type="EMBL" id="KYQ93969.1"/>
    </source>
</evidence>
<dbReference type="Proteomes" id="UP000076078">
    <property type="component" value="Unassembled WGS sequence"/>
</dbReference>
<feature type="coiled-coil region" evidence="5">
    <location>
        <begin position="47"/>
        <end position="81"/>
    </location>
</feature>
<dbReference type="GO" id="GO:0008270">
    <property type="term" value="F:zinc ion binding"/>
    <property type="evidence" value="ECO:0007669"/>
    <property type="project" value="UniProtKB-KW"/>
</dbReference>
<evidence type="ECO:0000256" key="4">
    <source>
        <dbReference type="PROSITE-ProRule" id="PRU00228"/>
    </source>
</evidence>
<keyword evidence="1" id="KW-0479">Metal-binding</keyword>
<evidence type="ECO:0000256" key="2">
    <source>
        <dbReference type="ARBA" id="ARBA00022771"/>
    </source>
</evidence>
<protein>
    <recommendedName>
        <fullName evidence="10">B box-type domain-containing protein</fullName>
    </recommendedName>
</protein>
<sequence length="572" mass="65881">MTSCTVERHIKSQDLFCIDCVVTLCSKCLSGHKLHDTIDIDDFYDEIKHHKDDNKNIAQLLKELEQEKTNQQNNYHKEVEIQYEKQINLIDKKFRELHDLLHFRQVDIKRELKSQYDDNSEKYAILLSQLDYQILQLSTSQSSNNYKNDENNKISTITKYIKSLQLSESLKNNNSNNNNNNNNYNSEFKILSISENDFDVVQNSILQLQCKESTAIIAKPKQQPQIEQLQQHNTSVHKGVKCDGCDIYPIIGERFKCIACDNYDLCLTCKQKGDAVHPTTHLLTKYSEFRFGALFKCSINSKIAEVAILDTLKVSKRLDITVSKKPDTNLLPHWQSHEGFFYMIFQPNTILFYEYNRWVEVKIGKVQITASCNANNCVYAIDSLSMFGTKSDIYRIPLLNSRDKIEKVGFINANSDYHQMYWDDTTDSIVIISGLQPIIHRFHTKSGKSELISNAVPLVTPKGNASVACFMPKYQLLFILSAVAPNFISFDIKTKISTPLQGLPSTFVMLAQSIRSSQCRLLHDYSDNLLCLSTIKPFFSKYNLNTKQWSTDTFAFKSGSYFEPTDWLYITN</sequence>
<evidence type="ECO:0000256" key="3">
    <source>
        <dbReference type="ARBA" id="ARBA00022833"/>
    </source>
</evidence>
<feature type="domain" description="ZZ-type" evidence="7">
    <location>
        <begin position="237"/>
        <end position="291"/>
    </location>
</feature>
<keyword evidence="5" id="KW-0175">Coiled coil</keyword>
<keyword evidence="9" id="KW-1185">Reference proteome</keyword>
<dbReference type="SUPFAM" id="SSF57850">
    <property type="entry name" value="RING/U-box"/>
    <property type="match status" value="1"/>
</dbReference>
<dbReference type="PANTHER" id="PTHR20930:SF0">
    <property type="entry name" value="PROTEIN ILRUN"/>
    <property type="match status" value="1"/>
</dbReference>
<proteinExistence type="predicted"/>
<evidence type="ECO:0000259" key="7">
    <source>
        <dbReference type="PROSITE" id="PS50135"/>
    </source>
</evidence>
<evidence type="ECO:0000256" key="5">
    <source>
        <dbReference type="SAM" id="Coils"/>
    </source>
</evidence>
<dbReference type="InParanoid" id="A0A151ZJ93"/>
<evidence type="ECO:0000256" key="1">
    <source>
        <dbReference type="ARBA" id="ARBA00022723"/>
    </source>
</evidence>
<keyword evidence="2 4" id="KW-0863">Zinc-finger</keyword>
<dbReference type="Gene3D" id="3.30.60.90">
    <property type="match status" value="1"/>
</dbReference>
<dbReference type="CDD" id="cd02249">
    <property type="entry name" value="ZZ"/>
    <property type="match status" value="1"/>
</dbReference>
<comment type="caution">
    <text evidence="8">The sequence shown here is derived from an EMBL/GenBank/DDBJ whole genome shotgun (WGS) entry which is preliminary data.</text>
</comment>